<evidence type="ECO:0000313" key="1">
    <source>
        <dbReference type="EMBL" id="WCR32875.1"/>
    </source>
</evidence>
<reference evidence="1" key="1">
    <citation type="submission" date="2022-12" db="EMBL/GenBank/DDBJ databases">
        <authorList>
            <person name="Lee J.-H."/>
            <person name="Jung S.-H."/>
        </authorList>
    </citation>
    <scope>NUCLEOTIDE SEQUENCE</scope>
</reference>
<dbReference type="EMBL" id="OQ031071">
    <property type="protein sequence ID" value="WCR32875.1"/>
    <property type="molecule type" value="Genomic_DNA"/>
</dbReference>
<proteinExistence type="predicted"/>
<organism evidence="1 2">
    <name type="scientific">Klebsiella phage KPP2020</name>
    <dbReference type="NCBI Taxonomy" id="3017288"/>
    <lineage>
        <taxon>Viruses</taxon>
        <taxon>Duplodnaviria</taxon>
        <taxon>Heunggongvirae</taxon>
        <taxon>Uroviricota</taxon>
        <taxon>Caudoviricetes</taxon>
        <taxon>Drexlerviridae</taxon>
        <taxon>Webervirus</taxon>
        <taxon>Webervirus KPP2020</taxon>
    </lineage>
</organism>
<keyword evidence="2" id="KW-1185">Reference proteome</keyword>
<evidence type="ECO:0000313" key="2">
    <source>
        <dbReference type="Proteomes" id="UP001217198"/>
    </source>
</evidence>
<name>A0AAF0BWD1_9CAUD</name>
<dbReference type="Proteomes" id="UP001217198">
    <property type="component" value="Segment"/>
</dbReference>
<sequence>MLASSVAQEADCSRNVAVLLRPAKPLAQVVIRVAFIRQAVARAHLECEDVAVTVDGNVGGPALDGGLRGCGRGAFVDSRQEFCKLKHGHALILRLHLDQLHHIVADHLEEGFCRHVGLTGDVYAILAHHHCAIFQPVDQAIKCVDIFARFHCVSP</sequence>
<accession>A0AAF0BWD1</accession>
<gene>
    <name evidence="1" type="ORF">KPP2020_055</name>
</gene>
<protein>
    <submittedName>
        <fullName evidence="1">Uncharacterized protein</fullName>
    </submittedName>
</protein>